<sequence>MSATLRRWSYLAVLGLVLAAIVHLGSMLAIPSFAANNADARLAQFAGRHVVTPLPAAAAGPSALPYRDPAAAMAVCRYDLSSGPVRILANAGELFLSLGFHRATGGVFYALTDRSAVRGQIEVLVTTQPQLEAIQANDPEDEPVRELRLVSPETTGFITFRALAPEPGLAADAAALVASAQCRPEPAKPAAKR</sequence>
<gene>
    <name evidence="1" type="ORF">ABEG18_04185</name>
</gene>
<name>A0AAU7JI45_9HYPH</name>
<dbReference type="RefSeq" id="WP_406856842.1">
    <property type="nucleotide sequence ID" value="NZ_CP157484.1"/>
</dbReference>
<dbReference type="AlphaFoldDB" id="A0AAU7JI45"/>
<accession>A0AAU7JI45</accession>
<evidence type="ECO:0000313" key="1">
    <source>
        <dbReference type="EMBL" id="XBO39990.1"/>
    </source>
</evidence>
<organism evidence="1">
    <name type="scientific">Alsobacter sp. KACC 23698</name>
    <dbReference type="NCBI Taxonomy" id="3149229"/>
    <lineage>
        <taxon>Bacteria</taxon>
        <taxon>Pseudomonadati</taxon>
        <taxon>Pseudomonadota</taxon>
        <taxon>Alphaproteobacteria</taxon>
        <taxon>Hyphomicrobiales</taxon>
        <taxon>Alsobacteraceae</taxon>
        <taxon>Alsobacter</taxon>
    </lineage>
</organism>
<dbReference type="EMBL" id="CP157484">
    <property type="protein sequence ID" value="XBO39990.1"/>
    <property type="molecule type" value="Genomic_DNA"/>
</dbReference>
<protein>
    <submittedName>
        <fullName evidence="1">DUF1254 domain-containing protein</fullName>
    </submittedName>
</protein>
<proteinExistence type="predicted"/>
<reference evidence="1" key="1">
    <citation type="submission" date="2024-05" db="EMBL/GenBank/DDBJ databases">
        <authorList>
            <person name="Kim S."/>
            <person name="Heo J."/>
            <person name="Choi H."/>
            <person name="Choi Y."/>
            <person name="Kwon S.-W."/>
            <person name="Kim Y."/>
        </authorList>
    </citation>
    <scope>NUCLEOTIDE SEQUENCE</scope>
    <source>
        <strain evidence="1">KACC 23698</strain>
    </source>
</reference>